<evidence type="ECO:0008006" key="2">
    <source>
        <dbReference type="Google" id="ProtNLM"/>
    </source>
</evidence>
<comment type="caution">
    <text evidence="1">The sequence shown here is derived from an EMBL/GenBank/DDBJ whole genome shotgun (WGS) entry which is preliminary data.</text>
</comment>
<evidence type="ECO:0000313" key="1">
    <source>
        <dbReference type="EMBL" id="GAH55432.1"/>
    </source>
</evidence>
<protein>
    <recommendedName>
        <fullName evidence="2">Helix-turn-helix domain-containing protein</fullName>
    </recommendedName>
</protein>
<reference evidence="1" key="1">
    <citation type="journal article" date="2014" name="Front. Microbiol.">
        <title>High frequency of phylogenetically diverse reductive dehalogenase-homologous genes in deep subseafloor sedimentary metagenomes.</title>
        <authorList>
            <person name="Kawai M."/>
            <person name="Futagami T."/>
            <person name="Toyoda A."/>
            <person name="Takaki Y."/>
            <person name="Nishi S."/>
            <person name="Hori S."/>
            <person name="Arai W."/>
            <person name="Tsubouchi T."/>
            <person name="Morono Y."/>
            <person name="Uchiyama I."/>
            <person name="Ito T."/>
            <person name="Fujiyama A."/>
            <person name="Inagaki F."/>
            <person name="Takami H."/>
        </authorList>
    </citation>
    <scope>NUCLEOTIDE SEQUENCE</scope>
    <source>
        <strain evidence="1">Expedition CK06-06</strain>
    </source>
</reference>
<dbReference type="EMBL" id="BARU01020989">
    <property type="protein sequence ID" value="GAH55432.1"/>
    <property type="molecule type" value="Genomic_DNA"/>
</dbReference>
<gene>
    <name evidence="1" type="ORF">S03H2_34404</name>
</gene>
<organism evidence="1">
    <name type="scientific">marine sediment metagenome</name>
    <dbReference type="NCBI Taxonomy" id="412755"/>
    <lineage>
        <taxon>unclassified sequences</taxon>
        <taxon>metagenomes</taxon>
        <taxon>ecological metagenomes</taxon>
    </lineage>
</organism>
<name>X1GDY6_9ZZZZ</name>
<sequence>ESQILRTQRQAAVHASVSARTVRRWLNEGMLTAQVAGKTVYIKSQLDFFKRNEGKIPTEAKTKGQTADASYKDAKAKLMEMELELKQGELVRREDVQRGRLERIRLVKRGLLGMGRKLAPGLVAIKNPRKIQSIIDKEVRILIEGFSRA</sequence>
<dbReference type="AlphaFoldDB" id="X1GDY6"/>
<accession>X1GDY6</accession>
<proteinExistence type="predicted"/>
<feature type="non-terminal residue" evidence="1">
    <location>
        <position position="1"/>
    </location>
</feature>